<keyword evidence="3" id="KW-0560">Oxidoreductase</keyword>
<organism evidence="4 5">
    <name type="scientific">Sphingobium fuliginis (strain ATCC 27551)</name>
    <dbReference type="NCBI Taxonomy" id="336203"/>
    <lineage>
        <taxon>Bacteria</taxon>
        <taxon>Pseudomonadati</taxon>
        <taxon>Pseudomonadota</taxon>
        <taxon>Alphaproteobacteria</taxon>
        <taxon>Sphingomonadales</taxon>
        <taxon>Sphingomonadaceae</taxon>
        <taxon>Sphingobium</taxon>
    </lineage>
</organism>
<dbReference type="InterPro" id="IPR020946">
    <property type="entry name" value="Flavin_mOase-like"/>
</dbReference>
<evidence type="ECO:0000256" key="1">
    <source>
        <dbReference type="ARBA" id="ARBA00022630"/>
    </source>
</evidence>
<gene>
    <name evidence="4" type="ORF">SFOMI_5145</name>
</gene>
<proteinExistence type="predicted"/>
<dbReference type="PANTHER" id="PTHR43539:SF68">
    <property type="entry name" value="FLAVIN-BINDING MONOOXYGENASE-LIKE PROTEIN (AFU_ORTHOLOGUE AFUA_4G09220)"/>
    <property type="match status" value="1"/>
</dbReference>
<dbReference type="Pfam" id="PF00743">
    <property type="entry name" value="FMO-like"/>
    <property type="match status" value="1"/>
</dbReference>
<dbReference type="SUPFAM" id="SSF51905">
    <property type="entry name" value="FAD/NAD(P)-binding domain"/>
    <property type="match status" value="2"/>
</dbReference>
<dbReference type="SUPFAM" id="SSF54427">
    <property type="entry name" value="NTF2-like"/>
    <property type="match status" value="1"/>
</dbReference>
<evidence type="ECO:0000256" key="2">
    <source>
        <dbReference type="ARBA" id="ARBA00022827"/>
    </source>
</evidence>
<comment type="caution">
    <text evidence="4">The sequence shown here is derived from an EMBL/GenBank/DDBJ whole genome shotgun (WGS) entry which is preliminary data.</text>
</comment>
<dbReference type="GO" id="GO:0004499">
    <property type="term" value="F:N,N-dimethylaniline monooxygenase activity"/>
    <property type="evidence" value="ECO:0007669"/>
    <property type="project" value="InterPro"/>
</dbReference>
<dbReference type="GO" id="GO:0050660">
    <property type="term" value="F:flavin adenine dinucleotide binding"/>
    <property type="evidence" value="ECO:0007669"/>
    <property type="project" value="InterPro"/>
</dbReference>
<keyword evidence="1" id="KW-0285">Flavoprotein</keyword>
<evidence type="ECO:0000313" key="4">
    <source>
        <dbReference type="EMBL" id="GAY24565.1"/>
    </source>
</evidence>
<dbReference type="InterPro" id="IPR032710">
    <property type="entry name" value="NTF2-like_dom_sf"/>
</dbReference>
<name>A0A292ZNY6_SPHSA</name>
<dbReference type="EMBL" id="BEWI01000032">
    <property type="protein sequence ID" value="GAY24565.1"/>
    <property type="molecule type" value="Genomic_DNA"/>
</dbReference>
<evidence type="ECO:0000256" key="3">
    <source>
        <dbReference type="ARBA" id="ARBA00023002"/>
    </source>
</evidence>
<dbReference type="Proteomes" id="UP000221538">
    <property type="component" value="Unassembled WGS sequence"/>
</dbReference>
<dbReference type="GO" id="GO:0050661">
    <property type="term" value="F:NADP binding"/>
    <property type="evidence" value="ECO:0007669"/>
    <property type="project" value="InterPro"/>
</dbReference>
<reference evidence="4 5" key="1">
    <citation type="journal article" date="2013" name="Biodegradation">
        <title>Occurrence of 4-tert-butylphenol (4-t-BP) biodegradation in an aquatic sample caused by the presence of Spirodela polyrrhiza and isolation of a 4-t-BP-utilizing bacterium.</title>
        <authorList>
            <person name="Ogata Y."/>
            <person name="Toyama T."/>
            <person name="Yu N."/>
            <person name="Wang X."/>
            <person name="Sei K."/>
            <person name="Ike M."/>
        </authorList>
    </citation>
    <scope>NUCLEOTIDE SEQUENCE [LARGE SCALE GENOMIC DNA]</scope>
    <source>
        <strain evidence="4 5">OMI</strain>
    </source>
</reference>
<dbReference type="InterPro" id="IPR050982">
    <property type="entry name" value="Auxin_biosynth/cation_transpt"/>
</dbReference>
<dbReference type="PANTHER" id="PTHR43539">
    <property type="entry name" value="FLAVIN-BINDING MONOOXYGENASE-LIKE PROTEIN (AFU_ORTHOLOGUE AFUA_4G09220)"/>
    <property type="match status" value="1"/>
</dbReference>
<reference evidence="4 5" key="2">
    <citation type="journal article" date="2013" name="Environ. Sci. Technol.">
        <title>The 4-tert-butylphenol-utilizing bacterium Sphingobium fuliginis OMI can degrade bisphenols via phenolic ring hydroxylation and meta-cleavage pathway.</title>
        <authorList>
            <person name="Ogata Y."/>
            <person name="Goda S."/>
            <person name="Toyama T."/>
            <person name="Sei K."/>
            <person name="Ike M."/>
        </authorList>
    </citation>
    <scope>NUCLEOTIDE SEQUENCE [LARGE SCALE GENOMIC DNA]</scope>
    <source>
        <strain evidence="4 5">OMI</strain>
    </source>
</reference>
<dbReference type="RefSeq" id="WP_255309025.1">
    <property type="nucleotide sequence ID" value="NZ_BEWI01000032.1"/>
</dbReference>
<accession>A0A292ZNY6</accession>
<dbReference type="Gene3D" id="3.50.50.60">
    <property type="entry name" value="FAD/NAD(P)-binding domain"/>
    <property type="match status" value="1"/>
</dbReference>
<dbReference type="InterPro" id="IPR036188">
    <property type="entry name" value="FAD/NAD-bd_sf"/>
</dbReference>
<sequence length="622" mass="68087">MRGAEEEQKVKSGQHDRALEHWLDGFQAALAARDTGAVLALFAPDECYWRDLVAFTWNIATMEGREAIGKMLDAQADPVLPFTARPEGGAAERDGLIEGWFDFETGAGRGKGHVRLKDGRCFTLLTALQELKGFEEPGGRRRPEGVVHRAIKDRETWSEARAATARTLGTEVQPYCLVVGGSQGGLALGARLKRLGVPTLIVDALEKPGDAWRSRYKSLYLHDPVWIDHLPYIPFPDHWPVYTAKDKMGDWLEMYARVLELDFWGSTRCTRAHYDEAAKRWTVTVDRAGREMVLRPAQLVLATGLSGIANMPVFPGADSFRGVQCHSSQYADGAAFAGKACVVVGSNNSAHDICVDLWSNDAKVTMIQRSPTTVIKASALRRISEEGPYSEKGIAAGIDTDRADLITASTPFRLKEAMDRHNCDRIRREDAAFYERLAASGFQFDFGEDGTAIAGKYMRRASGYYIDVGGSDLICDGEVRVRSGVGVASIAPGGLVLTDGSEVAADAIIYATGYGPMDGWAEMLISREVAEKVGRCWGLGSGTTMDPGPWEGELRNMWKPTRQEGLWFHGGNLAQSRFHSLHLALQIKARMEGIDTPVHQPEAVMRAPLCLPEDGLLASQGA</sequence>
<dbReference type="AlphaFoldDB" id="A0A292ZNY6"/>
<dbReference type="Gene3D" id="3.10.450.50">
    <property type="match status" value="1"/>
</dbReference>
<keyword evidence="4" id="KW-0503">Monooxygenase</keyword>
<protein>
    <submittedName>
        <fullName evidence="4">Flavin-containing monooxygenase</fullName>
    </submittedName>
</protein>
<evidence type="ECO:0000313" key="5">
    <source>
        <dbReference type="Proteomes" id="UP000221538"/>
    </source>
</evidence>
<keyword evidence="2" id="KW-0274">FAD</keyword>